<dbReference type="CDD" id="cd01846">
    <property type="entry name" value="fatty_acyltransferase_like"/>
    <property type="match status" value="1"/>
</dbReference>
<proteinExistence type="predicted"/>
<dbReference type="Pfam" id="PF00657">
    <property type="entry name" value="Lipase_GDSL"/>
    <property type="match status" value="1"/>
</dbReference>
<dbReference type="SUPFAM" id="SSF103515">
    <property type="entry name" value="Autotransporter"/>
    <property type="match status" value="1"/>
</dbReference>
<dbReference type="InterPro" id="IPR036514">
    <property type="entry name" value="SGNH_hydro_sf"/>
</dbReference>
<dbReference type="PANTHER" id="PTHR45642">
    <property type="entry name" value="GDSL ESTERASE/LIPASE EXL3"/>
    <property type="match status" value="1"/>
</dbReference>
<sequence>MLRYRHMACALSGASLLAFSCVAAGAQDIGSVISFGDSLSDNGNLYAATGGTTPPSPPYFNGHYSNGQVFTEYLNGPMQQAGAATLGGVAIDPTANQNYAFGGARTDTLTALPPGVPTQIGFFQAQDGVFASNDLVTLYAGANDLFAILATPGVTPADIVSGASVAAQNVGTSANTLSQLGAPTLAVLNLPDLGQIPRLNGSVQTQFVGTLASGTFNAALSDAVFASAAANPDTNTYLIDVERVFSAIIANPQQFGFTNATDACLDVPSCAAASQAEQNQFLFFDSVHPTTAGHQLLASLVLDYLTAGEQAVNVGSMSETAILDRYEGVSSAFDRSRLVLADGGQGSGFYASVGGNWYDRGDGERMHGYDYDVGTVRFGYDTMIGESYLVGGSVSYSGGSVDNSPITYDTQAFAADLYAATMLRGFQLSATAGIAHADFNDIDRATLVAGITNGGADTNAALYDVGAEIAYPMAFGDLTATPSLSLTYLHFDVDGFTEAGLGARIRYEGYDRDALFGAANLNLAYATEAFGRPAKLTGRIGYEDNLTSDDTGIVSTISGSPSQASFAEFDDLHGRGFVLGAGAEASFTDMIAGSLSYSVGFSDTIDVSHAAKALMTVKF</sequence>
<keyword evidence="1 2" id="KW-0732">Signal</keyword>
<feature type="domain" description="Autotransporter" evidence="3">
    <location>
        <begin position="342"/>
        <end position="619"/>
    </location>
</feature>
<dbReference type="NCBIfam" id="TIGR01414">
    <property type="entry name" value="autotrans_barl"/>
    <property type="match status" value="1"/>
</dbReference>
<dbReference type="PROSITE" id="PS51257">
    <property type="entry name" value="PROKAR_LIPOPROTEIN"/>
    <property type="match status" value="1"/>
</dbReference>
<dbReference type="Proteomes" id="UP000678276">
    <property type="component" value="Unassembled WGS sequence"/>
</dbReference>
<accession>A0ABS4BHD2</accession>
<evidence type="ECO:0000313" key="4">
    <source>
        <dbReference type="EMBL" id="MBP0616158.1"/>
    </source>
</evidence>
<dbReference type="PROSITE" id="PS51208">
    <property type="entry name" value="AUTOTRANSPORTER"/>
    <property type="match status" value="1"/>
</dbReference>
<dbReference type="EMBL" id="JAGJCF010000006">
    <property type="protein sequence ID" value="MBP0616158.1"/>
    <property type="molecule type" value="Genomic_DNA"/>
</dbReference>
<dbReference type="InterPro" id="IPR001087">
    <property type="entry name" value="GDSL"/>
</dbReference>
<dbReference type="PANTHER" id="PTHR45642:SF139">
    <property type="entry name" value="SGNH HYDROLASE-TYPE ESTERASE DOMAIN-CONTAINING PROTEIN"/>
    <property type="match status" value="1"/>
</dbReference>
<organism evidence="4 5">
    <name type="scientific">Jiella mangrovi</name>
    <dbReference type="NCBI Taxonomy" id="2821407"/>
    <lineage>
        <taxon>Bacteria</taxon>
        <taxon>Pseudomonadati</taxon>
        <taxon>Pseudomonadota</taxon>
        <taxon>Alphaproteobacteria</taxon>
        <taxon>Hyphomicrobiales</taxon>
        <taxon>Aurantimonadaceae</taxon>
        <taxon>Jiella</taxon>
    </lineage>
</organism>
<protein>
    <submittedName>
        <fullName evidence="4">Autotransporter domain-containing protein</fullName>
    </submittedName>
</protein>
<dbReference type="InterPro" id="IPR050592">
    <property type="entry name" value="GDSL_lipolytic_enzyme"/>
</dbReference>
<dbReference type="SMART" id="SM00869">
    <property type="entry name" value="Autotransporter"/>
    <property type="match status" value="1"/>
</dbReference>
<evidence type="ECO:0000256" key="2">
    <source>
        <dbReference type="SAM" id="SignalP"/>
    </source>
</evidence>
<gene>
    <name evidence="4" type="ORF">J6595_11245</name>
</gene>
<dbReference type="Gene3D" id="2.40.128.130">
    <property type="entry name" value="Autotransporter beta-domain"/>
    <property type="match status" value="1"/>
</dbReference>
<feature type="chain" id="PRO_5046621466" evidence="2">
    <location>
        <begin position="27"/>
        <end position="619"/>
    </location>
</feature>
<dbReference type="Pfam" id="PF03797">
    <property type="entry name" value="Autotransporter"/>
    <property type="match status" value="1"/>
</dbReference>
<reference evidence="4 5" key="1">
    <citation type="submission" date="2021-04" db="EMBL/GenBank/DDBJ databases">
        <title>Whole genome sequence of Jiella sp. KSK16Y-1.</title>
        <authorList>
            <person name="Tuo L."/>
        </authorList>
    </citation>
    <scope>NUCLEOTIDE SEQUENCE [LARGE SCALE GENOMIC DNA]</scope>
    <source>
        <strain evidence="4 5">KSK16Y-1</strain>
    </source>
</reference>
<evidence type="ECO:0000313" key="5">
    <source>
        <dbReference type="Proteomes" id="UP000678276"/>
    </source>
</evidence>
<comment type="caution">
    <text evidence="4">The sequence shown here is derived from an EMBL/GenBank/DDBJ whole genome shotgun (WGS) entry which is preliminary data.</text>
</comment>
<feature type="signal peptide" evidence="2">
    <location>
        <begin position="1"/>
        <end position="26"/>
    </location>
</feature>
<keyword evidence="5" id="KW-1185">Reference proteome</keyword>
<dbReference type="InterPro" id="IPR006315">
    <property type="entry name" value="OM_autotransptr_brl_dom"/>
</dbReference>
<name>A0ABS4BHD2_9HYPH</name>
<evidence type="ECO:0000259" key="3">
    <source>
        <dbReference type="PROSITE" id="PS51208"/>
    </source>
</evidence>
<dbReference type="RefSeq" id="WP_209594647.1">
    <property type="nucleotide sequence ID" value="NZ_JAGJCF010000006.1"/>
</dbReference>
<evidence type="ECO:0000256" key="1">
    <source>
        <dbReference type="ARBA" id="ARBA00022729"/>
    </source>
</evidence>
<dbReference type="Gene3D" id="3.40.50.1110">
    <property type="entry name" value="SGNH hydrolase"/>
    <property type="match status" value="1"/>
</dbReference>
<dbReference type="InterPro" id="IPR036709">
    <property type="entry name" value="Autotransporte_beta_dom_sf"/>
</dbReference>
<dbReference type="SUPFAM" id="SSF52266">
    <property type="entry name" value="SGNH hydrolase"/>
    <property type="match status" value="1"/>
</dbReference>
<dbReference type="InterPro" id="IPR005546">
    <property type="entry name" value="Autotransporte_beta"/>
</dbReference>